<dbReference type="EMBL" id="JABTCG010000006">
    <property type="protein sequence ID" value="MBD0852187.1"/>
    <property type="molecule type" value="Genomic_DNA"/>
</dbReference>
<keyword evidence="1" id="KW-0472">Membrane</keyword>
<organism evidence="2 3">
    <name type="scientific">Maribacter arenosus</name>
    <dbReference type="NCBI Taxonomy" id="1854708"/>
    <lineage>
        <taxon>Bacteria</taxon>
        <taxon>Pseudomonadati</taxon>
        <taxon>Bacteroidota</taxon>
        <taxon>Flavobacteriia</taxon>
        <taxon>Flavobacteriales</taxon>
        <taxon>Flavobacteriaceae</taxon>
        <taxon>Maribacter</taxon>
    </lineage>
</organism>
<evidence type="ECO:0000256" key="1">
    <source>
        <dbReference type="SAM" id="Phobius"/>
    </source>
</evidence>
<comment type="caution">
    <text evidence="2">The sequence shown here is derived from an EMBL/GenBank/DDBJ whole genome shotgun (WGS) entry which is preliminary data.</text>
</comment>
<feature type="transmembrane region" description="Helical" evidence="1">
    <location>
        <begin position="58"/>
        <end position="80"/>
    </location>
</feature>
<protein>
    <recommendedName>
        <fullName evidence="4">Phage abortive infection protein</fullName>
    </recommendedName>
</protein>
<dbReference type="Proteomes" id="UP000598350">
    <property type="component" value="Unassembled WGS sequence"/>
</dbReference>
<keyword evidence="3" id="KW-1185">Reference proteome</keyword>
<name>A0ABR7VF06_9FLAO</name>
<proteinExistence type="predicted"/>
<keyword evidence="1" id="KW-1133">Transmembrane helix</keyword>
<sequence>MLFRRIDKAVFDVYRTGRAWKTKKVPHWVVLVLALGLYFLILWQVWPFLSASETLALKYFGFFLVLVFTILFLGLAKIYVSKLLDYTSPYPIQNEKTGVRVDNRRFETPFRFSQIAHRIDYEKANLFRDYLRTSREDYLKLLSGKQVSAKLTWMPLTDRKLPNFRLFFEFLNHISEENLEGYYGENLVRLCTYITLNFKSKEHEWTVKQLQKAHSGWKNCNPKRRMDLKIDIENHLVFLGQS</sequence>
<evidence type="ECO:0000313" key="3">
    <source>
        <dbReference type="Proteomes" id="UP000598350"/>
    </source>
</evidence>
<feature type="transmembrane region" description="Helical" evidence="1">
    <location>
        <begin position="25"/>
        <end position="46"/>
    </location>
</feature>
<evidence type="ECO:0000313" key="2">
    <source>
        <dbReference type="EMBL" id="MBD0852187.1"/>
    </source>
</evidence>
<keyword evidence="1" id="KW-0812">Transmembrane</keyword>
<gene>
    <name evidence="2" type="ORF">HPE63_16010</name>
</gene>
<accession>A0ABR7VF06</accession>
<dbReference type="RefSeq" id="WP_188315314.1">
    <property type="nucleotide sequence ID" value="NZ_JABTCG010000006.1"/>
</dbReference>
<reference evidence="2 3" key="1">
    <citation type="submission" date="2020-05" db="EMBL/GenBank/DDBJ databases">
        <title>The draft genome sequence of Maribacter arenosus CAU 1321.</title>
        <authorList>
            <person name="Mu L."/>
        </authorList>
    </citation>
    <scope>NUCLEOTIDE SEQUENCE [LARGE SCALE GENOMIC DNA]</scope>
    <source>
        <strain evidence="2 3">CAU 1321</strain>
    </source>
</reference>
<evidence type="ECO:0008006" key="4">
    <source>
        <dbReference type="Google" id="ProtNLM"/>
    </source>
</evidence>